<evidence type="ECO:0000256" key="5">
    <source>
        <dbReference type="ARBA" id="ARBA00022827"/>
    </source>
</evidence>
<organism evidence="10 11">
    <name type="scientific">Candidatus Roizmanbacteria bacterium RIFCSPLOWO2_01_FULL_37_12</name>
    <dbReference type="NCBI Taxonomy" id="1802056"/>
    <lineage>
        <taxon>Bacteria</taxon>
        <taxon>Candidatus Roizmaniibacteriota</taxon>
    </lineage>
</organism>
<dbReference type="Pfam" id="PF00175">
    <property type="entry name" value="NAD_binding_1"/>
    <property type="match status" value="1"/>
</dbReference>
<keyword evidence="6" id="KW-0560">Oxidoreductase</keyword>
<protein>
    <recommendedName>
        <fullName evidence="9">FAD-binding FR-type domain-containing protein</fullName>
    </recommendedName>
</protein>
<sequence length="243" mass="27333">MITIAQKFTVEFLKKEQAAKNTSSFFFQRPPQLNFLPGQFMRLTLETLESDERANYRLFSIASSPTEKEYLMITTKSNHSVFKKTLFSLKIGTKAQISAPYGVFTLKPEETAPHVFLAGGIGITPFRSMIRYASDSNLNLPITLFTSFSTVEERVFQKELQAIAAKKSWLKLVETITQPLDSGKAWRGNVGRINAELIKKNVELLSSIFYIAGPPAMVDTMTNLVKSLGVEVARVRIEKFTGY</sequence>
<dbReference type="CDD" id="cd00322">
    <property type="entry name" value="FNR_like"/>
    <property type="match status" value="1"/>
</dbReference>
<dbReference type="PROSITE" id="PS51384">
    <property type="entry name" value="FAD_FR"/>
    <property type="match status" value="1"/>
</dbReference>
<keyword evidence="4" id="KW-0479">Metal-binding</keyword>
<dbReference type="GO" id="GO:0046872">
    <property type="term" value="F:metal ion binding"/>
    <property type="evidence" value="ECO:0007669"/>
    <property type="project" value="UniProtKB-KW"/>
</dbReference>
<dbReference type="SUPFAM" id="SSF63380">
    <property type="entry name" value="Riboflavin synthase domain-like"/>
    <property type="match status" value="1"/>
</dbReference>
<dbReference type="EMBL" id="MGAG01000015">
    <property type="protein sequence ID" value="OGK41077.1"/>
    <property type="molecule type" value="Genomic_DNA"/>
</dbReference>
<dbReference type="Gene3D" id="2.40.30.10">
    <property type="entry name" value="Translation factors"/>
    <property type="match status" value="1"/>
</dbReference>
<keyword evidence="5" id="KW-0274">FAD</keyword>
<gene>
    <name evidence="10" type="ORF">A2954_06105</name>
</gene>
<dbReference type="InterPro" id="IPR017938">
    <property type="entry name" value="Riboflavin_synthase-like_b-brl"/>
</dbReference>
<dbReference type="Gene3D" id="3.40.50.80">
    <property type="entry name" value="Nucleotide-binding domain of ferredoxin-NADP reductase (FNR) module"/>
    <property type="match status" value="1"/>
</dbReference>
<dbReference type="Proteomes" id="UP000177698">
    <property type="component" value="Unassembled WGS sequence"/>
</dbReference>
<evidence type="ECO:0000256" key="8">
    <source>
        <dbReference type="ARBA" id="ARBA00023014"/>
    </source>
</evidence>
<evidence type="ECO:0000256" key="4">
    <source>
        <dbReference type="ARBA" id="ARBA00022723"/>
    </source>
</evidence>
<feature type="domain" description="FAD-binding FR-type" evidence="9">
    <location>
        <begin position="5"/>
        <end position="107"/>
    </location>
</feature>
<dbReference type="PANTHER" id="PTHR47354:SF6">
    <property type="entry name" value="NADH OXIDOREDUCTASE HCR"/>
    <property type="match status" value="1"/>
</dbReference>
<comment type="caution">
    <text evidence="10">The sequence shown here is derived from an EMBL/GenBank/DDBJ whole genome shotgun (WGS) entry which is preliminary data.</text>
</comment>
<dbReference type="InterPro" id="IPR017927">
    <property type="entry name" value="FAD-bd_FR_type"/>
</dbReference>
<evidence type="ECO:0000313" key="10">
    <source>
        <dbReference type="EMBL" id="OGK41077.1"/>
    </source>
</evidence>
<evidence type="ECO:0000256" key="7">
    <source>
        <dbReference type="ARBA" id="ARBA00023004"/>
    </source>
</evidence>
<keyword evidence="2" id="KW-0285">Flavoprotein</keyword>
<accession>A0A1F7ICJ0</accession>
<dbReference type="Pfam" id="PF00970">
    <property type="entry name" value="FAD_binding_6"/>
    <property type="match status" value="1"/>
</dbReference>
<dbReference type="InterPro" id="IPR050415">
    <property type="entry name" value="MRET"/>
</dbReference>
<dbReference type="GO" id="GO:0016491">
    <property type="term" value="F:oxidoreductase activity"/>
    <property type="evidence" value="ECO:0007669"/>
    <property type="project" value="UniProtKB-KW"/>
</dbReference>
<evidence type="ECO:0000256" key="2">
    <source>
        <dbReference type="ARBA" id="ARBA00022630"/>
    </source>
</evidence>
<comment type="cofactor">
    <cofactor evidence="1">
        <name>FAD</name>
        <dbReference type="ChEBI" id="CHEBI:57692"/>
    </cofactor>
</comment>
<proteinExistence type="predicted"/>
<dbReference type="AlphaFoldDB" id="A0A1F7ICJ0"/>
<dbReference type="PRINTS" id="PR00410">
    <property type="entry name" value="PHEHYDRXLASE"/>
</dbReference>
<dbReference type="InterPro" id="IPR008333">
    <property type="entry name" value="Cbr1-like_FAD-bd_dom"/>
</dbReference>
<evidence type="ECO:0000256" key="3">
    <source>
        <dbReference type="ARBA" id="ARBA00022714"/>
    </source>
</evidence>
<keyword evidence="3" id="KW-0001">2Fe-2S</keyword>
<dbReference type="SUPFAM" id="SSF52343">
    <property type="entry name" value="Ferredoxin reductase-like, C-terminal NADP-linked domain"/>
    <property type="match status" value="1"/>
</dbReference>
<evidence type="ECO:0000259" key="9">
    <source>
        <dbReference type="PROSITE" id="PS51384"/>
    </source>
</evidence>
<dbReference type="STRING" id="1802056.A2954_06105"/>
<dbReference type="InterPro" id="IPR039261">
    <property type="entry name" value="FNR_nucleotide-bd"/>
</dbReference>
<dbReference type="InterPro" id="IPR001433">
    <property type="entry name" value="OxRdtase_FAD/NAD-bd"/>
</dbReference>
<evidence type="ECO:0000256" key="1">
    <source>
        <dbReference type="ARBA" id="ARBA00001974"/>
    </source>
</evidence>
<dbReference type="PANTHER" id="PTHR47354">
    <property type="entry name" value="NADH OXIDOREDUCTASE HCR"/>
    <property type="match status" value="1"/>
</dbReference>
<dbReference type="GO" id="GO:0051537">
    <property type="term" value="F:2 iron, 2 sulfur cluster binding"/>
    <property type="evidence" value="ECO:0007669"/>
    <property type="project" value="UniProtKB-KW"/>
</dbReference>
<name>A0A1F7ICJ0_9BACT</name>
<evidence type="ECO:0000256" key="6">
    <source>
        <dbReference type="ARBA" id="ARBA00023002"/>
    </source>
</evidence>
<keyword evidence="7" id="KW-0408">Iron</keyword>
<evidence type="ECO:0000313" key="11">
    <source>
        <dbReference type="Proteomes" id="UP000177698"/>
    </source>
</evidence>
<keyword evidence="8" id="KW-0411">Iron-sulfur</keyword>
<reference evidence="10 11" key="1">
    <citation type="journal article" date="2016" name="Nat. Commun.">
        <title>Thousands of microbial genomes shed light on interconnected biogeochemical processes in an aquifer system.</title>
        <authorList>
            <person name="Anantharaman K."/>
            <person name="Brown C.T."/>
            <person name="Hug L.A."/>
            <person name="Sharon I."/>
            <person name="Castelle C.J."/>
            <person name="Probst A.J."/>
            <person name="Thomas B.C."/>
            <person name="Singh A."/>
            <person name="Wilkins M.J."/>
            <person name="Karaoz U."/>
            <person name="Brodie E.L."/>
            <person name="Williams K.H."/>
            <person name="Hubbard S.S."/>
            <person name="Banfield J.F."/>
        </authorList>
    </citation>
    <scope>NUCLEOTIDE SEQUENCE [LARGE SCALE GENOMIC DNA]</scope>
</reference>